<evidence type="ECO:0000313" key="2">
    <source>
        <dbReference type="Proteomes" id="UP001195914"/>
    </source>
</evidence>
<keyword evidence="2" id="KW-1185">Reference proteome</keyword>
<evidence type="ECO:0000313" key="1">
    <source>
        <dbReference type="EMBL" id="KAK1933395.1"/>
    </source>
</evidence>
<dbReference type="AlphaFoldDB" id="A0AAD9LEJ0"/>
<gene>
    <name evidence="1" type="ORF">X943_003478</name>
</gene>
<dbReference type="InterPro" id="IPR009072">
    <property type="entry name" value="Histone-fold"/>
</dbReference>
<accession>A0AAD9LEJ0</accession>
<dbReference type="Proteomes" id="UP001195914">
    <property type="component" value="Unassembled WGS sequence"/>
</dbReference>
<dbReference type="Gene3D" id="1.10.20.10">
    <property type="entry name" value="Histone, subunit A"/>
    <property type="match status" value="1"/>
</dbReference>
<dbReference type="EMBL" id="JAHBMH010000073">
    <property type="protein sequence ID" value="KAK1933395.1"/>
    <property type="molecule type" value="Genomic_DNA"/>
</dbReference>
<organism evidence="1 2">
    <name type="scientific">Babesia divergens</name>
    <dbReference type="NCBI Taxonomy" id="32595"/>
    <lineage>
        <taxon>Eukaryota</taxon>
        <taxon>Sar</taxon>
        <taxon>Alveolata</taxon>
        <taxon>Apicomplexa</taxon>
        <taxon>Aconoidasida</taxon>
        <taxon>Piroplasmida</taxon>
        <taxon>Babesiidae</taxon>
        <taxon>Babesia</taxon>
    </lineage>
</organism>
<reference evidence="1" key="2">
    <citation type="submission" date="2021-05" db="EMBL/GenBank/DDBJ databases">
        <authorList>
            <person name="Pain A."/>
        </authorList>
    </citation>
    <scope>NUCLEOTIDE SEQUENCE</scope>
    <source>
        <strain evidence="1">1802A</strain>
    </source>
</reference>
<comment type="caution">
    <text evidence="1">The sequence shown here is derived from an EMBL/GenBank/DDBJ whole genome shotgun (WGS) entry which is preliminary data.</text>
</comment>
<name>A0AAD9LEJ0_BABDI</name>
<proteinExistence type="predicted"/>
<reference evidence="1" key="1">
    <citation type="journal article" date="2014" name="Nucleic Acids Res.">
        <title>The evolutionary dynamics of variant antigen genes in Babesia reveal a history of genomic innovation underlying host-parasite interaction.</title>
        <authorList>
            <person name="Jackson A.P."/>
            <person name="Otto T.D."/>
            <person name="Darby A."/>
            <person name="Ramaprasad A."/>
            <person name="Xia D."/>
            <person name="Echaide I.E."/>
            <person name="Farber M."/>
            <person name="Gahlot S."/>
            <person name="Gamble J."/>
            <person name="Gupta D."/>
            <person name="Gupta Y."/>
            <person name="Jackson L."/>
            <person name="Malandrin L."/>
            <person name="Malas T.B."/>
            <person name="Moussa E."/>
            <person name="Nair M."/>
            <person name="Reid A.J."/>
            <person name="Sanders M."/>
            <person name="Sharma J."/>
            <person name="Tracey A."/>
            <person name="Quail M.A."/>
            <person name="Weir W."/>
            <person name="Wastling J.M."/>
            <person name="Hall N."/>
            <person name="Willadsen P."/>
            <person name="Lingelbach K."/>
            <person name="Shiels B."/>
            <person name="Tait A."/>
            <person name="Berriman M."/>
            <person name="Allred D.R."/>
            <person name="Pain A."/>
        </authorList>
    </citation>
    <scope>NUCLEOTIDE SEQUENCE</scope>
    <source>
        <strain evidence="1">1802A</strain>
    </source>
</reference>
<protein>
    <submittedName>
        <fullName evidence="1">Uncharacterized protein</fullName>
    </submittedName>
</protein>
<dbReference type="GO" id="GO:0046982">
    <property type="term" value="F:protein heterodimerization activity"/>
    <property type="evidence" value="ECO:0007669"/>
    <property type="project" value="InterPro"/>
</dbReference>
<sequence>MSTIRSNEGDKAHESGELLRKDGSYLSHLVEQMMHEMGVEHYDNRTVHLLVDVLQRESLSLLRNSQEQSDKRISHEKQMLLQDSSVGSSLPKLSVRVSEEDAQLACQQYISNNVTKASFLQDMKEMQCYVNDVKLGVSTIAMPSSKQQSRNFMTAMRSGDSSNMGFYPNGVPPHLPESIALNTLVGWRIYE</sequence>